<evidence type="ECO:0000313" key="8">
    <source>
        <dbReference type="Proteomes" id="UP000238163"/>
    </source>
</evidence>
<reference evidence="6 8" key="4">
    <citation type="submission" date="2018-03" db="EMBL/GenBank/DDBJ databases">
        <title>Genetic Diversity and Phenotypic Plasticity of AHL Mediated Quorum Sensing in Environmental Strains of Vibrio mediterranei.</title>
        <authorList>
            <person name="Lantoine F."/>
            <person name="Vouve F."/>
        </authorList>
    </citation>
    <scope>NUCLEOTIDE SEQUENCE [LARGE SCALE GENOMIC DNA]</scope>
    <source>
        <strain evidence="6 8">17LN0615E</strain>
    </source>
</reference>
<dbReference type="KEGG" id="vsh:BSZ05_19790"/>
<dbReference type="Proteomes" id="UP000279760">
    <property type="component" value="Chromosome 2"/>
</dbReference>
<dbReference type="EMBL" id="CP033578">
    <property type="protein sequence ID" value="AYV24147.1"/>
    <property type="molecule type" value="Genomic_DNA"/>
</dbReference>
<dbReference type="AlphaFoldDB" id="A0A241TAA9"/>
<dbReference type="GO" id="GO:0016747">
    <property type="term" value="F:acyltransferase activity, transferring groups other than amino-acyl groups"/>
    <property type="evidence" value="ECO:0007669"/>
    <property type="project" value="InterPro"/>
</dbReference>
<evidence type="ECO:0000313" key="7">
    <source>
        <dbReference type="Proteomes" id="UP000197092"/>
    </source>
</evidence>
<reference evidence="7" key="1">
    <citation type="submission" date="2016-12" db="EMBL/GenBank/DDBJ databases">
        <title>Comparative genomic analysis reveals the diversity, evolution, and environmental adaptation strategies of the genus Vibrio.</title>
        <authorList>
            <person name="Lin H."/>
            <person name="Wang X."/>
            <person name="Zhang X.-H."/>
        </authorList>
    </citation>
    <scope>NUCLEOTIDE SEQUENCE [LARGE SCALE GENOMIC DNA]</scope>
    <source>
        <strain evidence="7">QT6D1</strain>
    </source>
</reference>
<evidence type="ECO:0000313" key="5">
    <source>
        <dbReference type="EMBL" id="AYV24147.1"/>
    </source>
</evidence>
<dbReference type="NCBIfam" id="NF007853">
    <property type="entry name" value="PRK10562.1"/>
    <property type="match status" value="1"/>
</dbReference>
<name>A0A241TAA9_9VIBR</name>
<sequence length="139" mass="15812">MIREFSEEDLDSVLKIWLSASVEAHDFVEPLFWHQRVDDMRNKYLPNSDTFVYERAGRVLGFYSLVNSNLAALFVDPQAQGDGIGMRLITDAREKSQALSLSVYKHNCRAIGFYHRCGFSIVDESLDPHTGHIQLTMSG</sequence>
<keyword evidence="1 5" id="KW-0808">Transferase</keyword>
<dbReference type="EMBL" id="CP018309">
    <property type="protein sequence ID" value="ASI92064.1"/>
    <property type="molecule type" value="Genomic_DNA"/>
</dbReference>
<dbReference type="Proteomes" id="UP000197092">
    <property type="component" value="Chromosome 2"/>
</dbReference>
<evidence type="ECO:0000256" key="2">
    <source>
        <dbReference type="ARBA" id="ARBA00023315"/>
    </source>
</evidence>
<evidence type="ECO:0000313" key="4">
    <source>
        <dbReference type="EMBL" id="ASI92064.1"/>
    </source>
</evidence>
<protein>
    <submittedName>
        <fullName evidence="4 5">N-acetyltransferase</fullName>
    </submittedName>
</protein>
<keyword evidence="8" id="KW-1185">Reference proteome</keyword>
<evidence type="ECO:0000313" key="9">
    <source>
        <dbReference type="Proteomes" id="UP000279760"/>
    </source>
</evidence>
<dbReference type="InterPro" id="IPR000182">
    <property type="entry name" value="GNAT_dom"/>
</dbReference>
<dbReference type="STRING" id="689.VME0621_00773"/>
<dbReference type="Proteomes" id="UP000238163">
    <property type="component" value="Unassembled WGS sequence"/>
</dbReference>
<proteinExistence type="predicted"/>
<gene>
    <name evidence="4" type="ORF">BSZ05_19790</name>
    <name evidence="6" type="ORF">COR51_04595</name>
    <name evidence="5" type="ORF">ECB94_23045</name>
</gene>
<accession>A0A241TAA9</accession>
<evidence type="ECO:0000256" key="1">
    <source>
        <dbReference type="ARBA" id="ARBA00022679"/>
    </source>
</evidence>
<dbReference type="PANTHER" id="PTHR43800">
    <property type="entry name" value="PEPTIDYL-LYSINE N-ACETYLTRANSFERASE YJAB"/>
    <property type="match status" value="1"/>
</dbReference>
<keyword evidence="2" id="KW-0012">Acyltransferase</keyword>
<dbReference type="GeneID" id="64088277"/>
<dbReference type="CDD" id="cd04301">
    <property type="entry name" value="NAT_SF"/>
    <property type="match status" value="1"/>
</dbReference>
<reference evidence="6 8" key="2">
    <citation type="submission" date="2017-09" db="EMBL/GenBank/DDBJ databases">
        <authorList>
            <person name="Girard L."/>
            <person name="Lami R."/>
            <person name="Suzuki M."/>
            <person name="Baudart J."/>
        </authorList>
    </citation>
    <scope>NUCLEOTIDE SEQUENCE [LARGE SCALE GENOMIC DNA]</scope>
    <source>
        <strain evidence="6 8">17LN0615E</strain>
    </source>
</reference>
<dbReference type="SUPFAM" id="SSF55729">
    <property type="entry name" value="Acyl-CoA N-acyltransferases (Nat)"/>
    <property type="match status" value="1"/>
</dbReference>
<dbReference type="EMBL" id="NWTN01000002">
    <property type="protein sequence ID" value="PRQ68689.1"/>
    <property type="molecule type" value="Genomic_DNA"/>
</dbReference>
<dbReference type="RefSeq" id="WP_038226292.1">
    <property type="nucleotide sequence ID" value="NZ_CP018309.1"/>
</dbReference>
<accession>A0A2S9ZSD8</accession>
<dbReference type="Pfam" id="PF13508">
    <property type="entry name" value="Acetyltransf_7"/>
    <property type="match status" value="1"/>
</dbReference>
<dbReference type="Gene3D" id="3.40.630.30">
    <property type="match status" value="1"/>
</dbReference>
<dbReference type="PANTHER" id="PTHR43800:SF1">
    <property type="entry name" value="PEPTIDYL-LYSINE N-ACETYLTRANSFERASE YJAB"/>
    <property type="match status" value="1"/>
</dbReference>
<reference evidence="5 9" key="5">
    <citation type="submission" date="2018-11" db="EMBL/GenBank/DDBJ databases">
        <title>Complete Genome Sequence of Vbrio mediterranei 117-T6: a Potential Pathogen Bacteria Isolated from the Conchocelis of Pyropia.</title>
        <authorList>
            <person name="Liu Q."/>
        </authorList>
    </citation>
    <scope>NUCLEOTIDE SEQUENCE [LARGE SCALE GENOMIC DNA]</scope>
    <source>
        <strain evidence="5 9">117-T6</strain>
    </source>
</reference>
<reference evidence="4" key="3">
    <citation type="journal article" date="2018" name="BMC Genomics">
        <title>Comparative genomic analysis reveals the evolution and environmental adaptation strategies of vibrios.</title>
        <authorList>
            <person name="Lin H."/>
            <person name="Yu M."/>
            <person name="Wang X."/>
            <person name="Zhang X.H."/>
        </authorList>
    </citation>
    <scope>NUCLEOTIDE SEQUENCE</scope>
    <source>
        <strain evidence="4">QT6D1</strain>
    </source>
</reference>
<feature type="domain" description="N-acetyltransferase" evidence="3">
    <location>
        <begin position="1"/>
        <end position="139"/>
    </location>
</feature>
<dbReference type="PROSITE" id="PS51186">
    <property type="entry name" value="GNAT"/>
    <property type="match status" value="1"/>
</dbReference>
<evidence type="ECO:0000313" key="6">
    <source>
        <dbReference type="EMBL" id="PRQ68689.1"/>
    </source>
</evidence>
<evidence type="ECO:0000259" key="3">
    <source>
        <dbReference type="PROSITE" id="PS51186"/>
    </source>
</evidence>
<dbReference type="InterPro" id="IPR016181">
    <property type="entry name" value="Acyl_CoA_acyltransferase"/>
</dbReference>
<organism evidence="5 9">
    <name type="scientific">Vibrio mediterranei</name>
    <dbReference type="NCBI Taxonomy" id="689"/>
    <lineage>
        <taxon>Bacteria</taxon>
        <taxon>Pseudomonadati</taxon>
        <taxon>Pseudomonadota</taxon>
        <taxon>Gammaproteobacteria</taxon>
        <taxon>Vibrionales</taxon>
        <taxon>Vibrionaceae</taxon>
        <taxon>Vibrio</taxon>
    </lineage>
</organism>